<dbReference type="NCBIfam" id="TIGR00055">
    <property type="entry name" value="uppS"/>
    <property type="match status" value="1"/>
</dbReference>
<feature type="binding site" evidence="3">
    <location>
        <position position="63"/>
    </location>
    <ligand>
        <name>substrate</name>
    </ligand>
</feature>
<dbReference type="Pfam" id="PF01255">
    <property type="entry name" value="Prenyltransf"/>
    <property type="match status" value="1"/>
</dbReference>
<comment type="subunit">
    <text evidence="3">Homodimer.</text>
</comment>
<comment type="caution">
    <text evidence="4">The sequence shown here is derived from an EMBL/GenBank/DDBJ whole genome shotgun (WGS) entry which is preliminary data.</text>
</comment>
<keyword evidence="3" id="KW-0479">Metal-binding</keyword>
<reference evidence="4 5" key="1">
    <citation type="journal article" date="2016" name="Nat. Commun.">
        <title>Thousands of microbial genomes shed light on interconnected biogeochemical processes in an aquifer system.</title>
        <authorList>
            <person name="Anantharaman K."/>
            <person name="Brown C.T."/>
            <person name="Hug L.A."/>
            <person name="Sharon I."/>
            <person name="Castelle C.J."/>
            <person name="Probst A.J."/>
            <person name="Thomas B.C."/>
            <person name="Singh A."/>
            <person name="Wilkins M.J."/>
            <person name="Karaoz U."/>
            <person name="Brodie E.L."/>
            <person name="Williams K.H."/>
            <person name="Hubbard S.S."/>
            <person name="Banfield J.F."/>
        </authorList>
    </citation>
    <scope>NUCLEOTIDE SEQUENCE [LARGE SCALE GENOMIC DNA]</scope>
</reference>
<feature type="binding site" evidence="3">
    <location>
        <position position="61"/>
    </location>
    <ligand>
        <name>substrate</name>
    </ligand>
</feature>
<dbReference type="Gene3D" id="3.40.1180.10">
    <property type="entry name" value="Decaprenyl diphosphate synthase-like"/>
    <property type="match status" value="1"/>
</dbReference>
<dbReference type="HAMAP" id="MF_01139">
    <property type="entry name" value="ISPT"/>
    <property type="match status" value="1"/>
</dbReference>
<comment type="caution">
    <text evidence="3">Lacks conserved residue(s) required for the propagation of feature annotation.</text>
</comment>
<dbReference type="InterPro" id="IPR001441">
    <property type="entry name" value="UPP_synth-like"/>
</dbReference>
<keyword evidence="3" id="KW-0460">Magnesium</keyword>
<comment type="function">
    <text evidence="3">Catalyzes the condensation of isopentenyl diphosphate (IPP) with allylic pyrophosphates generating different type of terpenoids.</text>
</comment>
<evidence type="ECO:0000256" key="1">
    <source>
        <dbReference type="ARBA" id="ARBA00022679"/>
    </source>
</evidence>
<protein>
    <recommendedName>
        <fullName evidence="3">Isoprenyl transferase</fullName>
        <ecNumber evidence="3">2.5.1.-</ecNumber>
    </recommendedName>
</protein>
<dbReference type="GO" id="GO:0000287">
    <property type="term" value="F:magnesium ion binding"/>
    <property type="evidence" value="ECO:0007669"/>
    <property type="project" value="UniProtKB-UniRule"/>
</dbReference>
<dbReference type="PROSITE" id="PS01066">
    <property type="entry name" value="UPP_SYNTHASE"/>
    <property type="match status" value="1"/>
</dbReference>
<gene>
    <name evidence="4" type="ORF">A2938_03380</name>
</gene>
<dbReference type="EC" id="2.5.1.-" evidence="3"/>
<feature type="binding site" evidence="3">
    <location>
        <position position="174"/>
    </location>
    <ligand>
        <name>substrate</name>
    </ligand>
</feature>
<evidence type="ECO:0000313" key="5">
    <source>
        <dbReference type="Proteomes" id="UP000177797"/>
    </source>
</evidence>
<evidence type="ECO:0000256" key="3">
    <source>
        <dbReference type="HAMAP-Rule" id="MF_01139"/>
    </source>
</evidence>
<dbReference type="Proteomes" id="UP000177797">
    <property type="component" value="Unassembled WGS sequence"/>
</dbReference>
<dbReference type="CDD" id="cd00475">
    <property type="entry name" value="Cis_IPPS"/>
    <property type="match status" value="1"/>
</dbReference>
<comment type="similarity">
    <text evidence="2">Belongs to the UPP synthase family. Z-FPP synthase subfamily.</text>
</comment>
<organism evidence="4 5">
    <name type="scientific">Candidatus Taylorbacteria bacterium RIFCSPLOWO2_01_FULL_48_100</name>
    <dbReference type="NCBI Taxonomy" id="1802322"/>
    <lineage>
        <taxon>Bacteria</taxon>
        <taxon>Candidatus Tayloriibacteriota</taxon>
    </lineage>
</organism>
<feature type="binding site" evidence="3">
    <location>
        <begin position="13"/>
        <end position="16"/>
    </location>
    <ligand>
        <name>substrate</name>
    </ligand>
</feature>
<dbReference type="SUPFAM" id="SSF64005">
    <property type="entry name" value="Undecaprenyl diphosphate synthase"/>
    <property type="match status" value="1"/>
</dbReference>
<dbReference type="AlphaFoldDB" id="A0A1G2NES3"/>
<keyword evidence="1 3" id="KW-0808">Transferase</keyword>
<dbReference type="GO" id="GO:0016094">
    <property type="term" value="P:polyprenol biosynthetic process"/>
    <property type="evidence" value="ECO:0007669"/>
    <property type="project" value="TreeGrafter"/>
</dbReference>
<feature type="binding site" evidence="3">
    <location>
        <begin position="57"/>
        <end position="59"/>
    </location>
    <ligand>
        <name>substrate</name>
    </ligand>
</feature>
<evidence type="ECO:0000256" key="2">
    <source>
        <dbReference type="ARBA" id="ARBA00038453"/>
    </source>
</evidence>
<dbReference type="EMBL" id="MHSA01000011">
    <property type="protein sequence ID" value="OHA34564.1"/>
    <property type="molecule type" value="Genomic_DNA"/>
</dbReference>
<feature type="binding site" evidence="3">
    <location>
        <position position="193"/>
    </location>
    <ligand>
        <name>Mg(2+)</name>
        <dbReference type="ChEBI" id="CHEBI:18420"/>
    </ligand>
</feature>
<feature type="binding site" evidence="3">
    <location>
        <position position="12"/>
    </location>
    <ligand>
        <name>Mg(2+)</name>
        <dbReference type="ChEBI" id="CHEBI:18420"/>
    </ligand>
</feature>
<sequence>MSSPQCIGIIMDGNRRFARERGLSLLEGHNAGSEKLKEVMRWAREAGIKHVIVYAFSTENWNRSKSEVLYLLRLFKRILTRELTAIKRDGFRVRCVGLLSRFSRELQKIMQNAEAETANLPGPTLALALSYGGRAEILDAANRALKNGEKNLDEKTFRKYLWTQDLPDPDLIIRTSGEKRLSGFLPWQGVYSELFFTKTYWPALSRNEFFGILKEFGDRERRMGR</sequence>
<dbReference type="PANTHER" id="PTHR10291:SF43">
    <property type="entry name" value="DEHYDRODOLICHYL DIPHOSPHATE SYNTHASE COMPLEX SUBUNIT DHDDS"/>
    <property type="match status" value="1"/>
</dbReference>
<dbReference type="GO" id="GO:0045547">
    <property type="term" value="F:ditrans,polycis-polyprenyl diphosphate synthase [(2E,6E)-farnesyl diphosphate specific] activity"/>
    <property type="evidence" value="ECO:0007669"/>
    <property type="project" value="TreeGrafter"/>
</dbReference>
<feature type="binding site" evidence="3">
    <location>
        <position position="29"/>
    </location>
    <ligand>
        <name>substrate</name>
    </ligand>
</feature>
<feature type="active site" description="Proton acceptor" evidence="3">
    <location>
        <position position="60"/>
    </location>
</feature>
<name>A0A1G2NES3_9BACT</name>
<feature type="active site" evidence="3">
    <location>
        <position position="12"/>
    </location>
</feature>
<evidence type="ECO:0000313" key="4">
    <source>
        <dbReference type="EMBL" id="OHA34564.1"/>
    </source>
</evidence>
<accession>A0A1G2NES3</accession>
<dbReference type="InterPro" id="IPR036424">
    <property type="entry name" value="UPP_synth-like_sf"/>
</dbReference>
<proteinExistence type="inferred from homology"/>
<dbReference type="PANTHER" id="PTHR10291">
    <property type="entry name" value="DEHYDRODOLICHYL DIPHOSPHATE SYNTHASE FAMILY MEMBER"/>
    <property type="match status" value="1"/>
</dbReference>
<comment type="cofactor">
    <cofactor evidence="3">
        <name>Mg(2+)</name>
        <dbReference type="ChEBI" id="CHEBI:18420"/>
    </cofactor>
    <text evidence="3">Binds 2 magnesium ions per subunit.</text>
</comment>
<feature type="binding site" evidence="3">
    <location>
        <begin position="180"/>
        <end position="182"/>
    </location>
    <ligand>
        <name>substrate</name>
    </ligand>
</feature>
<feature type="binding site" evidence="3">
    <location>
        <position position="17"/>
    </location>
    <ligand>
        <name>substrate</name>
    </ligand>
</feature>
<dbReference type="InterPro" id="IPR018520">
    <property type="entry name" value="UPP_synth-like_CS"/>
</dbReference>